<feature type="transmembrane region" description="Helical" evidence="7">
    <location>
        <begin position="283"/>
        <end position="299"/>
    </location>
</feature>
<evidence type="ECO:0000256" key="5">
    <source>
        <dbReference type="PROSITE-ProRule" id="PRU00339"/>
    </source>
</evidence>
<dbReference type="InterPro" id="IPR007016">
    <property type="entry name" value="O-antigen_ligase-rel_domated"/>
</dbReference>
<gene>
    <name evidence="9" type="ORF">K239x_20730</name>
</gene>
<feature type="transmembrane region" description="Helical" evidence="7">
    <location>
        <begin position="51"/>
        <end position="69"/>
    </location>
</feature>
<dbReference type="SMART" id="SM00028">
    <property type="entry name" value="TPR"/>
    <property type="match status" value="2"/>
</dbReference>
<keyword evidence="9" id="KW-0436">Ligase</keyword>
<dbReference type="EMBL" id="CP036526">
    <property type="protein sequence ID" value="QDT10119.1"/>
    <property type="molecule type" value="Genomic_DNA"/>
</dbReference>
<reference evidence="9 10" key="1">
    <citation type="submission" date="2019-02" db="EMBL/GenBank/DDBJ databases">
        <title>Deep-cultivation of Planctomycetes and their phenomic and genomic characterization uncovers novel biology.</title>
        <authorList>
            <person name="Wiegand S."/>
            <person name="Jogler M."/>
            <person name="Boedeker C."/>
            <person name="Pinto D."/>
            <person name="Vollmers J."/>
            <person name="Rivas-Marin E."/>
            <person name="Kohn T."/>
            <person name="Peeters S.H."/>
            <person name="Heuer A."/>
            <person name="Rast P."/>
            <person name="Oberbeckmann S."/>
            <person name="Bunk B."/>
            <person name="Jeske O."/>
            <person name="Meyerdierks A."/>
            <person name="Storesund J.E."/>
            <person name="Kallscheuer N."/>
            <person name="Luecker S."/>
            <person name="Lage O.M."/>
            <person name="Pohl T."/>
            <person name="Merkel B.J."/>
            <person name="Hornburger P."/>
            <person name="Mueller R.-W."/>
            <person name="Bruemmer F."/>
            <person name="Labrenz M."/>
            <person name="Spormann A.M."/>
            <person name="Op den Camp H."/>
            <person name="Overmann J."/>
            <person name="Amann R."/>
            <person name="Jetten M.S.M."/>
            <person name="Mascher T."/>
            <person name="Medema M.H."/>
            <person name="Devos D.P."/>
            <person name="Kaster A.-K."/>
            <person name="Ovreas L."/>
            <person name="Rohde M."/>
            <person name="Galperin M.Y."/>
            <person name="Jogler C."/>
        </authorList>
    </citation>
    <scope>NUCLEOTIDE SEQUENCE [LARGE SCALE GENOMIC DNA]</scope>
    <source>
        <strain evidence="9 10">K23_9</strain>
    </source>
</reference>
<dbReference type="PANTHER" id="PTHR37422:SF23">
    <property type="entry name" value="TEICHURONIC ACID BIOSYNTHESIS PROTEIN TUAE"/>
    <property type="match status" value="1"/>
</dbReference>
<feature type="transmembrane region" description="Helical" evidence="7">
    <location>
        <begin position="217"/>
        <end position="234"/>
    </location>
</feature>
<dbReference type="GO" id="GO:0016874">
    <property type="term" value="F:ligase activity"/>
    <property type="evidence" value="ECO:0007669"/>
    <property type="project" value="UniProtKB-KW"/>
</dbReference>
<evidence type="ECO:0000313" key="10">
    <source>
        <dbReference type="Proteomes" id="UP000319817"/>
    </source>
</evidence>
<feature type="transmembrane region" description="Helical" evidence="7">
    <location>
        <begin position="523"/>
        <end position="542"/>
    </location>
</feature>
<evidence type="ECO:0000256" key="7">
    <source>
        <dbReference type="SAM" id="Phobius"/>
    </source>
</evidence>
<dbReference type="Gene3D" id="1.25.40.10">
    <property type="entry name" value="Tetratricopeptide repeat domain"/>
    <property type="match status" value="1"/>
</dbReference>
<feature type="transmembrane region" description="Helical" evidence="7">
    <location>
        <begin position="255"/>
        <end position="277"/>
    </location>
</feature>
<comment type="subcellular location">
    <subcellularLocation>
        <location evidence="1">Membrane</location>
        <topology evidence="1">Multi-pass membrane protein</topology>
    </subcellularLocation>
</comment>
<evidence type="ECO:0000256" key="3">
    <source>
        <dbReference type="ARBA" id="ARBA00022989"/>
    </source>
</evidence>
<protein>
    <submittedName>
        <fullName evidence="9">O-Antigen ligase</fullName>
    </submittedName>
</protein>
<evidence type="ECO:0000256" key="1">
    <source>
        <dbReference type="ARBA" id="ARBA00004141"/>
    </source>
</evidence>
<evidence type="ECO:0000256" key="4">
    <source>
        <dbReference type="ARBA" id="ARBA00023136"/>
    </source>
</evidence>
<feature type="repeat" description="TPR" evidence="5">
    <location>
        <begin position="814"/>
        <end position="847"/>
    </location>
</feature>
<dbReference type="PROSITE" id="PS50005">
    <property type="entry name" value="TPR"/>
    <property type="match status" value="1"/>
</dbReference>
<feature type="transmembrane region" description="Helical" evidence="7">
    <location>
        <begin position="133"/>
        <end position="154"/>
    </location>
</feature>
<organism evidence="9 10">
    <name type="scientific">Stieleria marina</name>
    <dbReference type="NCBI Taxonomy" id="1930275"/>
    <lineage>
        <taxon>Bacteria</taxon>
        <taxon>Pseudomonadati</taxon>
        <taxon>Planctomycetota</taxon>
        <taxon>Planctomycetia</taxon>
        <taxon>Pirellulales</taxon>
        <taxon>Pirellulaceae</taxon>
        <taxon>Stieleria</taxon>
    </lineage>
</organism>
<dbReference type="GO" id="GO:0016020">
    <property type="term" value="C:membrane"/>
    <property type="evidence" value="ECO:0007669"/>
    <property type="project" value="UniProtKB-SubCell"/>
</dbReference>
<dbReference type="RefSeq" id="WP_145417651.1">
    <property type="nucleotide sequence ID" value="NZ_CP036526.1"/>
</dbReference>
<dbReference type="SUPFAM" id="SSF48452">
    <property type="entry name" value="TPR-like"/>
    <property type="match status" value="2"/>
</dbReference>
<dbReference type="AlphaFoldDB" id="A0A517NSN2"/>
<keyword evidence="10" id="KW-1185">Reference proteome</keyword>
<feature type="compositionally biased region" description="Polar residues" evidence="6">
    <location>
        <begin position="492"/>
        <end position="508"/>
    </location>
</feature>
<keyword evidence="3 7" id="KW-1133">Transmembrane helix</keyword>
<dbReference type="InterPro" id="IPR011990">
    <property type="entry name" value="TPR-like_helical_dom_sf"/>
</dbReference>
<feature type="transmembrane region" description="Helical" evidence="7">
    <location>
        <begin position="405"/>
        <end position="425"/>
    </location>
</feature>
<dbReference type="Pfam" id="PF04932">
    <property type="entry name" value="Wzy_C"/>
    <property type="match status" value="1"/>
</dbReference>
<name>A0A517NSN2_9BACT</name>
<evidence type="ECO:0000259" key="8">
    <source>
        <dbReference type="Pfam" id="PF04932"/>
    </source>
</evidence>
<feature type="transmembrane region" description="Helical" evidence="7">
    <location>
        <begin position="461"/>
        <end position="480"/>
    </location>
</feature>
<evidence type="ECO:0000256" key="6">
    <source>
        <dbReference type="SAM" id="MobiDB-lite"/>
    </source>
</evidence>
<dbReference type="Proteomes" id="UP000319817">
    <property type="component" value="Chromosome"/>
</dbReference>
<evidence type="ECO:0000313" key="9">
    <source>
        <dbReference type="EMBL" id="QDT10119.1"/>
    </source>
</evidence>
<feature type="transmembrane region" description="Helical" evidence="7">
    <location>
        <begin position="437"/>
        <end position="455"/>
    </location>
</feature>
<dbReference type="InterPro" id="IPR051533">
    <property type="entry name" value="WaaL-like"/>
</dbReference>
<feature type="transmembrane region" description="Helical" evidence="7">
    <location>
        <begin position="21"/>
        <end position="45"/>
    </location>
</feature>
<feature type="domain" description="O-antigen ligase-related" evidence="8">
    <location>
        <begin position="268"/>
        <end position="414"/>
    </location>
</feature>
<dbReference type="PANTHER" id="PTHR37422">
    <property type="entry name" value="TEICHURONIC ACID BIOSYNTHESIS PROTEIN TUAE"/>
    <property type="match status" value="1"/>
</dbReference>
<dbReference type="OrthoDB" id="222868at2"/>
<sequence>MSFSAKSNRRSEPQIAPNSQWVSLRILDAARLLLIAAIFVAVWGIGGYYPTARFVTLALLSAAAALVFLGGPKVETSPRNLAALSLIIVSGLLLGLIQLMPQSAFSLMEWSGVRDMQIRFGADPSDAGLTQSLVPWMTQSWLAMAVIGFAAFFLGSQLFNDDRSRIFLLVSIAICGVGQVLWGIAQLTTYPDMIFYGVENPSPGSVPFGTFLNRNHAADFIAVALACSLGVFRARSLSKAQQWRTGYGVTGQIQSMIASPLTLAISLGVLCLMLGLALSMSRGGWVSAFVAACVVSLCWKRAGKKRRVMPVIAAIIATTVVFFSLQLFGFGDQISNRVDDLDVEKVIADPRFDHWAEAIPAVQHFLPLGSGMGTYGYAYLPFEPEPESRWFTHAHNQYLEVLVEAGLPGIILVFLGLYVALHSCLSLCSNERSVSKQALGVAAMSAIVLHAFHALTDFGLMMPGNLIVLAALVGAACAAVDKRTPRKKRQLRSVTAATAESDPASSDPATKLPSKGLPPLGRLLSPTTMGVIVLLALCAALWQQGRHVSSTRVLKRTSFAMQTPSPTTQVSQEKIAALRGELQRWPAFEPVQRRIIRLETHHARRQVYDQIRTSEDPDAQQLDAIVAWNSTSLQVVIARLFDDSPGSADENTKQQIRDQMKNSAQLREAWDGLQNSLVLNPIQPRTHLQIALLAAATGRSWREPFDRSMKLSVVNTDQTLGNGLLAWAANDKQSMIQQWKQNLSTNTDSIELIYQLAKVRLNEDAIVKDLMPKRWVVPFRLSQLLRQQEGTDEVREKLLRRSEEIAEASIAEPSSLYKTLGMIATARDDLSAASEHYDKAIKSNPGNAHLRHLAAVALYRQGDAKHAVQQARRAKDLEPKNAEYRKFFQQATKLHRQQYSNSQLLNDSSRSQPE</sequence>
<feature type="transmembrane region" description="Helical" evidence="7">
    <location>
        <begin position="311"/>
        <end position="331"/>
    </location>
</feature>
<keyword evidence="5" id="KW-0802">TPR repeat</keyword>
<feature type="region of interest" description="Disordered" evidence="6">
    <location>
        <begin position="489"/>
        <end position="518"/>
    </location>
</feature>
<accession>A0A517NSN2</accession>
<proteinExistence type="predicted"/>
<keyword evidence="2 7" id="KW-0812">Transmembrane</keyword>
<dbReference type="InterPro" id="IPR019734">
    <property type="entry name" value="TPR_rpt"/>
</dbReference>
<evidence type="ECO:0000256" key="2">
    <source>
        <dbReference type="ARBA" id="ARBA00022692"/>
    </source>
</evidence>
<feature type="transmembrane region" description="Helical" evidence="7">
    <location>
        <begin position="81"/>
        <end position="100"/>
    </location>
</feature>
<keyword evidence="4 7" id="KW-0472">Membrane</keyword>
<feature type="transmembrane region" description="Helical" evidence="7">
    <location>
        <begin position="166"/>
        <end position="185"/>
    </location>
</feature>